<evidence type="ECO:0000313" key="3">
    <source>
        <dbReference type="EMBL" id="KAG5520545.1"/>
    </source>
</evidence>
<reference evidence="3" key="1">
    <citation type="submission" date="2020-08" db="EMBL/GenBank/DDBJ databases">
        <title>Plant Genome Project.</title>
        <authorList>
            <person name="Zhang R.-G."/>
        </authorList>
    </citation>
    <scope>NUCLEOTIDE SEQUENCE</scope>
    <source>
        <strain evidence="3">WSP0</strain>
        <tissue evidence="3">Leaf</tissue>
    </source>
</reference>
<evidence type="ECO:0000256" key="2">
    <source>
        <dbReference type="SAM" id="SignalP"/>
    </source>
</evidence>
<comment type="caution">
    <text evidence="3">The sequence shown here is derived from an EMBL/GenBank/DDBJ whole genome shotgun (WGS) entry which is preliminary data.</text>
</comment>
<dbReference type="Proteomes" id="UP000823749">
    <property type="component" value="Chromosome 12"/>
</dbReference>
<proteinExistence type="predicted"/>
<evidence type="ECO:0000256" key="1">
    <source>
        <dbReference type="SAM" id="Coils"/>
    </source>
</evidence>
<name>A0AAV6I1I8_9ERIC</name>
<gene>
    <name evidence="3" type="ORF">RHGRI_033203</name>
</gene>
<sequence length="288" mass="32286">MFPKILEFLMWVIPLVVSVIQAMVSVIQAVRQPVVEDIIHHSVDALCGFVSRELGRLWRFASQKKPQKIEEELKTQIKENEMLREKNGAMEKQVAELQKIEEQLKIEKNYFIKVAAKNEVQLKKYIDDLVAKNEVPDKKMVDLQKIEKELKTKIKETGVENKVLKEKNEAQKKLVLSPVHGSFGGQIWSLTFEGKIGIIKSNIGEEGGIPLGPWGGNGGGCWAYKKADGPILQITIRLLHLDSGVVRYTRICSISFQSESRDGVVIGSSEHFGSPEQGVATTVRPSLL</sequence>
<keyword evidence="1" id="KW-0175">Coiled coil</keyword>
<feature type="signal peptide" evidence="2">
    <location>
        <begin position="1"/>
        <end position="22"/>
    </location>
</feature>
<accession>A0AAV6I1I8</accession>
<protein>
    <submittedName>
        <fullName evidence="3">Uncharacterized protein</fullName>
    </submittedName>
</protein>
<dbReference type="AlphaFoldDB" id="A0AAV6I1I8"/>
<dbReference type="EMBL" id="JACTNZ010000012">
    <property type="protein sequence ID" value="KAG5520545.1"/>
    <property type="molecule type" value="Genomic_DNA"/>
</dbReference>
<keyword evidence="4" id="KW-1185">Reference proteome</keyword>
<keyword evidence="2" id="KW-0732">Signal</keyword>
<feature type="coiled-coil region" evidence="1">
    <location>
        <begin position="73"/>
        <end position="110"/>
    </location>
</feature>
<evidence type="ECO:0000313" key="4">
    <source>
        <dbReference type="Proteomes" id="UP000823749"/>
    </source>
</evidence>
<organism evidence="3 4">
    <name type="scientific">Rhododendron griersonianum</name>
    <dbReference type="NCBI Taxonomy" id="479676"/>
    <lineage>
        <taxon>Eukaryota</taxon>
        <taxon>Viridiplantae</taxon>
        <taxon>Streptophyta</taxon>
        <taxon>Embryophyta</taxon>
        <taxon>Tracheophyta</taxon>
        <taxon>Spermatophyta</taxon>
        <taxon>Magnoliopsida</taxon>
        <taxon>eudicotyledons</taxon>
        <taxon>Gunneridae</taxon>
        <taxon>Pentapetalae</taxon>
        <taxon>asterids</taxon>
        <taxon>Ericales</taxon>
        <taxon>Ericaceae</taxon>
        <taxon>Ericoideae</taxon>
        <taxon>Rhodoreae</taxon>
        <taxon>Rhododendron</taxon>
    </lineage>
</organism>
<feature type="chain" id="PRO_5043989167" evidence="2">
    <location>
        <begin position="23"/>
        <end position="288"/>
    </location>
</feature>